<dbReference type="KEGG" id="bwh:A9C19_09690"/>
<proteinExistence type="predicted"/>
<keyword evidence="3" id="KW-1185">Reference proteome</keyword>
<feature type="domain" description="AAA+ ATPase" evidence="1">
    <location>
        <begin position="459"/>
        <end position="622"/>
    </location>
</feature>
<dbReference type="Proteomes" id="UP000181936">
    <property type="component" value="Chromosome"/>
</dbReference>
<evidence type="ECO:0000313" key="2">
    <source>
        <dbReference type="EMBL" id="APH04997.1"/>
    </source>
</evidence>
<accession>A0A1L3MRP9</accession>
<organism evidence="2 3">
    <name type="scientific">Bacillus weihaiensis</name>
    <dbReference type="NCBI Taxonomy" id="1547283"/>
    <lineage>
        <taxon>Bacteria</taxon>
        <taxon>Bacillati</taxon>
        <taxon>Bacillota</taxon>
        <taxon>Bacilli</taxon>
        <taxon>Bacillales</taxon>
        <taxon>Bacillaceae</taxon>
        <taxon>Bacillus</taxon>
    </lineage>
</organism>
<dbReference type="InterPro" id="IPR003593">
    <property type="entry name" value="AAA+_ATPase"/>
</dbReference>
<gene>
    <name evidence="2" type="ORF">A9C19_09690</name>
</gene>
<dbReference type="Gene3D" id="3.40.50.300">
    <property type="entry name" value="P-loop containing nucleotide triphosphate hydrolases"/>
    <property type="match status" value="1"/>
</dbReference>
<dbReference type="InterPro" id="IPR027417">
    <property type="entry name" value="P-loop_NTPase"/>
</dbReference>
<dbReference type="EMBL" id="CP016020">
    <property type="protein sequence ID" value="APH04997.1"/>
    <property type="molecule type" value="Genomic_DNA"/>
</dbReference>
<dbReference type="SMART" id="SM00382">
    <property type="entry name" value="AAA"/>
    <property type="match status" value="1"/>
</dbReference>
<dbReference type="AlphaFoldDB" id="A0A1L3MRP9"/>
<dbReference type="STRING" id="1547283.A9C19_09690"/>
<dbReference type="SUPFAM" id="SSF52540">
    <property type="entry name" value="P-loop containing nucleoside triphosphate hydrolases"/>
    <property type="match status" value="1"/>
</dbReference>
<dbReference type="RefSeq" id="WP_072579790.1">
    <property type="nucleotide sequence ID" value="NZ_CP016020.1"/>
</dbReference>
<dbReference type="OrthoDB" id="9781481at2"/>
<sequence length="751" mass="89064">MIQATNLVEIMNIEDTTLRNQRILDEVQPLARRIMNSFLQKYSERDSYLLQLKIHTHEQTIKTTIADSKNPKYAEKKQHYGNKGFVELIDETLYESPLFILKLEFHLASREIRMTMNSDFYPFWVFSKRSQVHELERMVEELSDDLQIFTIEEKKNFIEKKDFTDTICQYVKNKRKPTIYFGSLLPLESTIEEEVIVDLLWDTYQKLTPVRSLLEKEGYEHSQSMLLMKSIQESVTPIQIELFSKSYSVKIEEDVRKVKTNEFKQLFYIYDQDQLITEGHIAYFTRDPHESIGIIINNRGYIYHRIRKLATKENYDWFIKKSFYHRGKYNENNENQIYQEQTLEQLKNHDFILNESNAFYVGTYEGHTHAFTEPMTTILQRLIRAAAIFADVRGFLTFPKGVQHLDQQPEEEDEIEIDVEEYTSSFDFTNILDLVEQSGFTFSLEIIRDFYLNLTSLDDKHFVILSGISGTGKTQLCRVFANAVYGLDYSEENPYLKIVPVRPDWMDATSLFGYYSSFEKRYMRTEFLEMLLQANEEKDKPHFIVLDEMNLARVEYYLSDYLSAVESRKPIQLHNMDDLKDVPKTIEIPHNFYVIGTINVDETTHNISDKVLDRSFVMTLSDVDFSSFWDSLEEKFKKTVHTEWELLLTIHKNLATYDLHFGYRTMNEMIRKLYKNGLLPEDLRMDSLVALDRVVAEKIIPKIRGDERIIDLLDTLANVFYQQFGEESQSYIHIERMREELERYGSTQFWR</sequence>
<name>A0A1L3MRP9_9BACI</name>
<protein>
    <recommendedName>
        <fullName evidence="1">AAA+ ATPase domain-containing protein</fullName>
    </recommendedName>
</protein>
<evidence type="ECO:0000259" key="1">
    <source>
        <dbReference type="SMART" id="SM00382"/>
    </source>
</evidence>
<evidence type="ECO:0000313" key="3">
    <source>
        <dbReference type="Proteomes" id="UP000181936"/>
    </source>
</evidence>
<reference evidence="2 3" key="1">
    <citation type="journal article" date="2016" name="Sci. Rep.">
        <title>Complete genome sequence and transcriptomic analysis of a novel marine strain Bacillus weihaiensis reveals the mechanism of brown algae degradation.</title>
        <authorList>
            <person name="Zhu Y."/>
            <person name="Chen P."/>
            <person name="Bao Y."/>
            <person name="Men Y."/>
            <person name="Zeng Y."/>
            <person name="Yang J."/>
            <person name="Sun J."/>
            <person name="Sun Y."/>
        </authorList>
    </citation>
    <scope>NUCLEOTIDE SEQUENCE [LARGE SCALE GENOMIC DNA]</scope>
    <source>
        <strain evidence="2 3">Alg07</strain>
    </source>
</reference>